<dbReference type="EMBL" id="AQHW01000014">
    <property type="protein sequence ID" value="KKB56575.1"/>
    <property type="molecule type" value="Genomic_DNA"/>
</dbReference>
<dbReference type="PATRIC" id="fig|1203610.3.peg.2269"/>
<protein>
    <submittedName>
        <fullName evidence="1">Uncharacterized protein</fullName>
    </submittedName>
</protein>
<dbReference type="Proteomes" id="UP000033035">
    <property type="component" value="Unassembled WGS sequence"/>
</dbReference>
<dbReference type="STRING" id="1203610.HMPREF1536_02211"/>
<evidence type="ECO:0000313" key="2">
    <source>
        <dbReference type="Proteomes" id="UP000033035"/>
    </source>
</evidence>
<dbReference type="HOGENOM" id="CLU_3383103_0_0_10"/>
<dbReference type="AlphaFoldDB" id="A0A0F5JGC1"/>
<comment type="caution">
    <text evidence="1">The sequence shown here is derived from an EMBL/GenBank/DDBJ whole genome shotgun (WGS) entry which is preliminary data.</text>
</comment>
<gene>
    <name evidence="1" type="ORF">HMPREF1536_02211</name>
</gene>
<accession>A0A0F5JGC1</accession>
<evidence type="ECO:0000313" key="1">
    <source>
        <dbReference type="EMBL" id="KKB56575.1"/>
    </source>
</evidence>
<keyword evidence="2" id="KW-1185">Reference proteome</keyword>
<reference evidence="1 2" key="1">
    <citation type="submission" date="2013-04" db="EMBL/GenBank/DDBJ databases">
        <title>The Genome Sequence of Parabacteroides gordonii DSM 23371.</title>
        <authorList>
            <consortium name="The Broad Institute Genomics Platform"/>
            <person name="Earl A."/>
            <person name="Ward D."/>
            <person name="Feldgarden M."/>
            <person name="Gevers D."/>
            <person name="Martens E."/>
            <person name="Sakamoto M."/>
            <person name="Benno Y."/>
            <person name="Suzuki N."/>
            <person name="Matsunaga N."/>
            <person name="Koshihara K."/>
            <person name="Seki M."/>
            <person name="Komiya H."/>
            <person name="Walker B."/>
            <person name="Young S."/>
            <person name="Zeng Q."/>
            <person name="Gargeya S."/>
            <person name="Fitzgerald M."/>
            <person name="Haas B."/>
            <person name="Abouelleil A."/>
            <person name="Allen A.W."/>
            <person name="Alvarado L."/>
            <person name="Arachchi H.M."/>
            <person name="Berlin A.M."/>
            <person name="Chapman S.B."/>
            <person name="Gainer-Dewar J."/>
            <person name="Goldberg J."/>
            <person name="Griggs A."/>
            <person name="Gujja S."/>
            <person name="Hansen M."/>
            <person name="Howarth C."/>
            <person name="Imamovic A."/>
            <person name="Ireland A."/>
            <person name="Larimer J."/>
            <person name="McCowan C."/>
            <person name="Murphy C."/>
            <person name="Pearson M."/>
            <person name="Poon T.W."/>
            <person name="Priest M."/>
            <person name="Roberts A."/>
            <person name="Saif S."/>
            <person name="Shea T."/>
            <person name="Sisk P."/>
            <person name="Sykes S."/>
            <person name="Wortman J."/>
            <person name="Nusbaum C."/>
            <person name="Birren B."/>
        </authorList>
    </citation>
    <scope>NUCLEOTIDE SEQUENCE [LARGE SCALE GENOMIC DNA]</scope>
    <source>
        <strain evidence="1 2">MS-1</strain>
    </source>
</reference>
<proteinExistence type="predicted"/>
<sequence length="33" mass="3725">MDGRIMVLILHDKKALKPFTVHLAECDSMQING</sequence>
<name>A0A0F5JGC1_9BACT</name>
<organism evidence="1 2">
    <name type="scientific">Parabacteroides gordonii MS-1 = DSM 23371</name>
    <dbReference type="NCBI Taxonomy" id="1203610"/>
    <lineage>
        <taxon>Bacteria</taxon>
        <taxon>Pseudomonadati</taxon>
        <taxon>Bacteroidota</taxon>
        <taxon>Bacteroidia</taxon>
        <taxon>Bacteroidales</taxon>
        <taxon>Tannerellaceae</taxon>
        <taxon>Parabacteroides</taxon>
    </lineage>
</organism>